<evidence type="ECO:0000256" key="1">
    <source>
        <dbReference type="ARBA" id="ARBA00004651"/>
    </source>
</evidence>
<reference evidence="7 8" key="1">
    <citation type="submission" date="2020-06" db="EMBL/GenBank/DDBJ databases">
        <title>Rhizobium sp.nov. isolated from the tomato plant.</title>
        <authorList>
            <person name="Thin K.K."/>
            <person name="Zhang X."/>
            <person name="He S."/>
        </authorList>
    </citation>
    <scope>NUCLEOTIDE SEQUENCE [LARGE SCALE GENOMIC DNA]</scope>
    <source>
        <strain evidence="7 8">DBTS2</strain>
    </source>
</reference>
<keyword evidence="3 6" id="KW-0812">Transmembrane</keyword>
<evidence type="ECO:0000256" key="6">
    <source>
        <dbReference type="SAM" id="Phobius"/>
    </source>
</evidence>
<evidence type="ECO:0000256" key="3">
    <source>
        <dbReference type="ARBA" id="ARBA00022692"/>
    </source>
</evidence>
<sequence>MNTITLSAFALVAFIGIVTPGPTVLLALTNGSRHGVRRALPGMCGAVVSDFALIGAVALGLGTLLAASEFWFSVVKWVGVAYLAVLGVQMLRSNGSLGSVLEQDDARQAITGRGIFTKSFLVAVTNPKGYLFFSAFLPQFIDPSAPQLQQFALLAVVFGTIDFLVMFAYAVLGSQAFRVLKKSAMLWLDRICGGTLLALAGSLALYRRAAN</sequence>
<dbReference type="EMBL" id="JABXYK010000005">
    <property type="protein sequence ID" value="NVP55768.1"/>
    <property type="molecule type" value="Genomic_DNA"/>
</dbReference>
<feature type="transmembrane region" description="Helical" evidence="6">
    <location>
        <begin position="184"/>
        <end position="206"/>
    </location>
</feature>
<dbReference type="Pfam" id="PF01810">
    <property type="entry name" value="LysE"/>
    <property type="match status" value="1"/>
</dbReference>
<evidence type="ECO:0000313" key="8">
    <source>
        <dbReference type="Proteomes" id="UP000659172"/>
    </source>
</evidence>
<dbReference type="InterPro" id="IPR001123">
    <property type="entry name" value="LeuE-type"/>
</dbReference>
<protein>
    <submittedName>
        <fullName evidence="7">LysE family translocator</fullName>
    </submittedName>
</protein>
<feature type="transmembrane region" description="Helical" evidence="6">
    <location>
        <begin position="70"/>
        <end position="91"/>
    </location>
</feature>
<name>A0ABX2QEZ2_9HYPH</name>
<keyword evidence="5 6" id="KW-0472">Membrane</keyword>
<feature type="transmembrane region" description="Helical" evidence="6">
    <location>
        <begin position="40"/>
        <end position="64"/>
    </location>
</feature>
<evidence type="ECO:0000256" key="4">
    <source>
        <dbReference type="ARBA" id="ARBA00022989"/>
    </source>
</evidence>
<keyword evidence="8" id="KW-1185">Reference proteome</keyword>
<accession>A0ABX2QEZ2</accession>
<gene>
    <name evidence="7" type="ORF">HV823_10950</name>
</gene>
<evidence type="ECO:0000313" key="7">
    <source>
        <dbReference type="EMBL" id="NVP55768.1"/>
    </source>
</evidence>
<feature type="transmembrane region" description="Helical" evidence="6">
    <location>
        <begin position="151"/>
        <end position="172"/>
    </location>
</feature>
<dbReference type="Proteomes" id="UP000659172">
    <property type="component" value="Unassembled WGS sequence"/>
</dbReference>
<comment type="caution">
    <text evidence="7">The sequence shown here is derived from an EMBL/GenBank/DDBJ whole genome shotgun (WGS) entry which is preliminary data.</text>
</comment>
<evidence type="ECO:0000256" key="5">
    <source>
        <dbReference type="ARBA" id="ARBA00023136"/>
    </source>
</evidence>
<keyword evidence="4 6" id="KW-1133">Transmembrane helix</keyword>
<dbReference type="PIRSF" id="PIRSF006324">
    <property type="entry name" value="LeuE"/>
    <property type="match status" value="1"/>
</dbReference>
<proteinExistence type="predicted"/>
<organism evidence="7 8">
    <name type="scientific">Mycoplana rhizolycopersici</name>
    <dbReference type="NCBI Taxonomy" id="2746702"/>
    <lineage>
        <taxon>Bacteria</taxon>
        <taxon>Pseudomonadati</taxon>
        <taxon>Pseudomonadota</taxon>
        <taxon>Alphaproteobacteria</taxon>
        <taxon>Hyphomicrobiales</taxon>
        <taxon>Rhizobiaceae</taxon>
        <taxon>Mycoplana</taxon>
    </lineage>
</organism>
<keyword evidence="2" id="KW-1003">Cell membrane</keyword>
<feature type="transmembrane region" description="Helical" evidence="6">
    <location>
        <begin position="6"/>
        <end position="28"/>
    </location>
</feature>
<dbReference type="PANTHER" id="PTHR30086:SF20">
    <property type="entry name" value="ARGININE EXPORTER PROTEIN ARGO-RELATED"/>
    <property type="match status" value="1"/>
</dbReference>
<dbReference type="PANTHER" id="PTHR30086">
    <property type="entry name" value="ARGININE EXPORTER PROTEIN ARGO"/>
    <property type="match status" value="1"/>
</dbReference>
<evidence type="ECO:0000256" key="2">
    <source>
        <dbReference type="ARBA" id="ARBA00022475"/>
    </source>
</evidence>
<comment type="subcellular location">
    <subcellularLocation>
        <location evidence="1">Cell membrane</location>
        <topology evidence="1">Multi-pass membrane protein</topology>
    </subcellularLocation>
</comment>
<dbReference type="RefSeq" id="WP_176949740.1">
    <property type="nucleotide sequence ID" value="NZ_JABXYK010000005.1"/>
</dbReference>